<evidence type="ECO:0000313" key="2">
    <source>
        <dbReference type="Proteomes" id="UP000198822"/>
    </source>
</evidence>
<keyword evidence="2" id="KW-1185">Reference proteome</keyword>
<dbReference type="Gene3D" id="3.40.50.1820">
    <property type="entry name" value="alpha/beta hydrolase"/>
    <property type="match status" value="1"/>
</dbReference>
<dbReference type="STRING" id="399736.SAMN04489720_2796"/>
<organism evidence="1 2">
    <name type="scientific">Agrococcus jejuensis</name>
    <dbReference type="NCBI Taxonomy" id="399736"/>
    <lineage>
        <taxon>Bacteria</taxon>
        <taxon>Bacillati</taxon>
        <taxon>Actinomycetota</taxon>
        <taxon>Actinomycetes</taxon>
        <taxon>Micrococcales</taxon>
        <taxon>Microbacteriaceae</taxon>
        <taxon>Agrococcus</taxon>
    </lineage>
</organism>
<proteinExistence type="predicted"/>
<dbReference type="SUPFAM" id="SSF53474">
    <property type="entry name" value="alpha/beta-Hydrolases"/>
    <property type="match status" value="1"/>
</dbReference>
<dbReference type="EMBL" id="LT629695">
    <property type="protein sequence ID" value="SDH90474.1"/>
    <property type="molecule type" value="Genomic_DNA"/>
</dbReference>
<dbReference type="RefSeq" id="WP_092505965.1">
    <property type="nucleotide sequence ID" value="NZ_LT629695.1"/>
</dbReference>
<dbReference type="Proteomes" id="UP000198822">
    <property type="component" value="Chromosome I"/>
</dbReference>
<evidence type="ECO:0008006" key="3">
    <source>
        <dbReference type="Google" id="ProtNLM"/>
    </source>
</evidence>
<dbReference type="InterPro" id="IPR029058">
    <property type="entry name" value="AB_hydrolase_fold"/>
</dbReference>
<dbReference type="OrthoDB" id="9770427at2"/>
<accession>A0A1G8G7U4</accession>
<evidence type="ECO:0000313" key="1">
    <source>
        <dbReference type="EMBL" id="SDH90474.1"/>
    </source>
</evidence>
<sequence>MRRVLGRAATWARDYVDATRGQARAFVRRTTPLDVPAPDGGVTVVLLPGVWEPWRYLEPLARRLAARGLGVRAVPALGWNLAPFVDAVPLVRAAIDDLRGDVVLVAHSKGGLTGKHVLVDWARDAIAGTTPAGVRLLGLVAVATPFEGTARARLVPWWRSLTELRDGSPALVALAAETAANASIVELVPSWDPHVPSHAPLAGSEVVRLRAAGHFSSLESRETFDEVLAAIARLRAR</sequence>
<dbReference type="AlphaFoldDB" id="A0A1G8G7U4"/>
<gene>
    <name evidence="1" type="ORF">SAMN04489720_2796</name>
</gene>
<name>A0A1G8G7U4_9MICO</name>
<reference evidence="2" key="1">
    <citation type="submission" date="2016-10" db="EMBL/GenBank/DDBJ databases">
        <authorList>
            <person name="Varghese N."/>
            <person name="Submissions S."/>
        </authorList>
    </citation>
    <scope>NUCLEOTIDE SEQUENCE [LARGE SCALE GENOMIC DNA]</scope>
    <source>
        <strain evidence="2">DSM 22002</strain>
    </source>
</reference>
<protein>
    <recommendedName>
        <fullName evidence="3">Alpha/beta hydrolase family protein</fullName>
    </recommendedName>
</protein>